<proteinExistence type="predicted"/>
<evidence type="ECO:0000313" key="1">
    <source>
        <dbReference type="EMBL" id="SHG19767.1"/>
    </source>
</evidence>
<keyword evidence="2" id="KW-1185">Reference proteome</keyword>
<evidence type="ECO:0008006" key="3">
    <source>
        <dbReference type="Google" id="ProtNLM"/>
    </source>
</evidence>
<dbReference type="STRING" id="1302690.BUE76_00235"/>
<sequence>MKTFYFNVQAKGGAGKSMLTYLQALKHEEHQSSVFVDFDASTKTSTRQLAFLLEKDRLLEVAITDNIERIDREKLFQSLEELAELSFAEYYLDFGAPESEQLPKLFTLDFNVEEFKEFETTLNARFVFNVIIAGGPAYLSCMDYLQRFAAPLKGAFDVYAYVNEYSFQAHPELMDEAQSFIKMQEGTIKGARLFGNISVERNSGQNILEAISAGKGLPGHTSFAAKTVIRRELGKL</sequence>
<dbReference type="EMBL" id="FQUO01000020">
    <property type="protein sequence ID" value="SHG19767.1"/>
    <property type="molecule type" value="Genomic_DNA"/>
</dbReference>
<evidence type="ECO:0000313" key="2">
    <source>
        <dbReference type="Proteomes" id="UP000184368"/>
    </source>
</evidence>
<accession>A0A1M5HV39</accession>
<dbReference type="OrthoDB" id="937857at2"/>
<gene>
    <name evidence="1" type="ORF">SAMN05444008_12072</name>
</gene>
<dbReference type="RefSeq" id="WP_073047512.1">
    <property type="nucleotide sequence ID" value="NZ_FQUO01000020.1"/>
</dbReference>
<reference evidence="1 2" key="1">
    <citation type="submission" date="2016-11" db="EMBL/GenBank/DDBJ databases">
        <authorList>
            <person name="Jaros S."/>
            <person name="Januszkiewicz K."/>
            <person name="Wedrychowicz H."/>
        </authorList>
    </citation>
    <scope>NUCLEOTIDE SEQUENCE [LARGE SCALE GENOMIC DNA]</scope>
    <source>
        <strain evidence="1 2">DSM 26897</strain>
    </source>
</reference>
<dbReference type="AlphaFoldDB" id="A0A1M5HV39"/>
<protein>
    <recommendedName>
        <fullName evidence="3">Cellulose biosynthesis protein BcsQ</fullName>
    </recommendedName>
</protein>
<organism evidence="1 2">
    <name type="scientific">Cnuella takakiae</name>
    <dbReference type="NCBI Taxonomy" id="1302690"/>
    <lineage>
        <taxon>Bacteria</taxon>
        <taxon>Pseudomonadati</taxon>
        <taxon>Bacteroidota</taxon>
        <taxon>Chitinophagia</taxon>
        <taxon>Chitinophagales</taxon>
        <taxon>Chitinophagaceae</taxon>
        <taxon>Cnuella</taxon>
    </lineage>
</organism>
<name>A0A1M5HV39_9BACT</name>
<dbReference type="Proteomes" id="UP000184368">
    <property type="component" value="Unassembled WGS sequence"/>
</dbReference>